<feature type="coiled-coil region" evidence="1">
    <location>
        <begin position="55"/>
        <end position="110"/>
    </location>
</feature>
<keyword evidence="3" id="KW-1185">Reference proteome</keyword>
<name>A0A3P6P845_DIBLA</name>
<gene>
    <name evidence="2" type="ORF">DILT_LOCUS19</name>
</gene>
<dbReference type="EMBL" id="UYRU01000081">
    <property type="protein sequence ID" value="VDK29267.1"/>
    <property type="molecule type" value="Genomic_DNA"/>
</dbReference>
<proteinExistence type="predicted"/>
<protein>
    <submittedName>
        <fullName evidence="2">Uncharacterized protein</fullName>
    </submittedName>
</protein>
<dbReference type="Proteomes" id="UP000281553">
    <property type="component" value="Unassembled WGS sequence"/>
</dbReference>
<sequence>MSRSPRYSPPKAYAKFKKMNADEINNFIDNWPAHALGRTFASSQIAVADGRLRVLTEAETKLNVLRQQVKGLETKLSVMKEEKTELKFLMEKLKNEMAKLEELRRTEADGRKLGIISQNQLQMQLSDMRQSFKDSMRPSESNDDPVKLKIALQYVKLTT</sequence>
<evidence type="ECO:0000256" key="1">
    <source>
        <dbReference type="SAM" id="Coils"/>
    </source>
</evidence>
<dbReference type="OrthoDB" id="261426at2759"/>
<reference evidence="2 3" key="1">
    <citation type="submission" date="2018-11" db="EMBL/GenBank/DDBJ databases">
        <authorList>
            <consortium name="Pathogen Informatics"/>
        </authorList>
    </citation>
    <scope>NUCLEOTIDE SEQUENCE [LARGE SCALE GENOMIC DNA]</scope>
</reference>
<dbReference type="AlphaFoldDB" id="A0A3P6P845"/>
<evidence type="ECO:0000313" key="2">
    <source>
        <dbReference type="EMBL" id="VDK29267.1"/>
    </source>
</evidence>
<accession>A0A3P6P845</accession>
<evidence type="ECO:0000313" key="3">
    <source>
        <dbReference type="Proteomes" id="UP000281553"/>
    </source>
</evidence>
<keyword evidence="1" id="KW-0175">Coiled coil</keyword>
<organism evidence="2 3">
    <name type="scientific">Dibothriocephalus latus</name>
    <name type="common">Fish tapeworm</name>
    <name type="synonym">Diphyllobothrium latum</name>
    <dbReference type="NCBI Taxonomy" id="60516"/>
    <lineage>
        <taxon>Eukaryota</taxon>
        <taxon>Metazoa</taxon>
        <taxon>Spiralia</taxon>
        <taxon>Lophotrochozoa</taxon>
        <taxon>Platyhelminthes</taxon>
        <taxon>Cestoda</taxon>
        <taxon>Eucestoda</taxon>
        <taxon>Diphyllobothriidea</taxon>
        <taxon>Diphyllobothriidae</taxon>
        <taxon>Dibothriocephalus</taxon>
    </lineage>
</organism>